<dbReference type="AlphaFoldDB" id="A0A6J4URN2"/>
<feature type="non-terminal residue" evidence="2">
    <location>
        <position position="1"/>
    </location>
</feature>
<reference evidence="2" key="1">
    <citation type="submission" date="2020-02" db="EMBL/GenBank/DDBJ databases">
        <authorList>
            <person name="Meier V. D."/>
        </authorList>
    </citation>
    <scope>NUCLEOTIDE SEQUENCE</scope>
    <source>
        <strain evidence="2">AVDCRST_MAG73</strain>
    </source>
</reference>
<proteinExistence type="predicted"/>
<organism evidence="2">
    <name type="scientific">uncultured Thermomicrobiales bacterium</name>
    <dbReference type="NCBI Taxonomy" id="1645740"/>
    <lineage>
        <taxon>Bacteria</taxon>
        <taxon>Pseudomonadati</taxon>
        <taxon>Thermomicrobiota</taxon>
        <taxon>Thermomicrobia</taxon>
        <taxon>Thermomicrobiales</taxon>
        <taxon>environmental samples</taxon>
    </lineage>
</organism>
<feature type="region of interest" description="Disordered" evidence="1">
    <location>
        <begin position="1"/>
        <end position="56"/>
    </location>
</feature>
<gene>
    <name evidence="2" type="ORF">AVDCRST_MAG73-3378</name>
</gene>
<evidence type="ECO:0000313" key="2">
    <source>
        <dbReference type="EMBL" id="CAA9557978.1"/>
    </source>
</evidence>
<dbReference type="EMBL" id="CADCWE010000228">
    <property type="protein sequence ID" value="CAA9557978.1"/>
    <property type="molecule type" value="Genomic_DNA"/>
</dbReference>
<feature type="non-terminal residue" evidence="2">
    <location>
        <position position="56"/>
    </location>
</feature>
<accession>A0A6J4URN2</accession>
<sequence>CHSGRTLRRPAPTTLPREGRPRWSTQSAWRRVGCSRSFSSRRWPGPAPSPLRTPRR</sequence>
<protein>
    <submittedName>
        <fullName evidence="2">Uncharacterized protein</fullName>
    </submittedName>
</protein>
<evidence type="ECO:0000256" key="1">
    <source>
        <dbReference type="SAM" id="MobiDB-lite"/>
    </source>
</evidence>
<feature type="compositionally biased region" description="Pro residues" evidence="1">
    <location>
        <begin position="45"/>
        <end position="56"/>
    </location>
</feature>
<name>A0A6J4URN2_9BACT</name>